<feature type="signal peptide" evidence="1">
    <location>
        <begin position="1"/>
        <end position="17"/>
    </location>
</feature>
<evidence type="ECO:0000259" key="2">
    <source>
        <dbReference type="PROSITE" id="PS50011"/>
    </source>
</evidence>
<evidence type="ECO:0000256" key="1">
    <source>
        <dbReference type="SAM" id="SignalP"/>
    </source>
</evidence>
<gene>
    <name evidence="3" type="ORF">ACJRO7_011352</name>
</gene>
<dbReference type="Gene3D" id="3.80.10.10">
    <property type="entry name" value="Ribonuclease Inhibitor"/>
    <property type="match status" value="2"/>
</dbReference>
<dbReference type="Gene3D" id="1.10.510.10">
    <property type="entry name" value="Transferase(Phosphotransferase) domain 1"/>
    <property type="match status" value="1"/>
</dbReference>
<dbReference type="InterPro" id="IPR000719">
    <property type="entry name" value="Prot_kinase_dom"/>
</dbReference>
<dbReference type="PANTHER" id="PTHR48003:SF3">
    <property type="entry name" value="LEUCINE-RICH REPEAT PROTEIN KINASE FAMILY PROTEIN"/>
    <property type="match status" value="1"/>
</dbReference>
<keyword evidence="1" id="KW-0732">Signal</keyword>
<organism evidence="3 4">
    <name type="scientific">Eucalyptus globulus</name>
    <name type="common">Tasmanian blue gum</name>
    <dbReference type="NCBI Taxonomy" id="34317"/>
    <lineage>
        <taxon>Eukaryota</taxon>
        <taxon>Viridiplantae</taxon>
        <taxon>Streptophyta</taxon>
        <taxon>Embryophyta</taxon>
        <taxon>Tracheophyta</taxon>
        <taxon>Spermatophyta</taxon>
        <taxon>Magnoliopsida</taxon>
        <taxon>eudicotyledons</taxon>
        <taxon>Gunneridae</taxon>
        <taxon>Pentapetalae</taxon>
        <taxon>rosids</taxon>
        <taxon>malvids</taxon>
        <taxon>Myrtales</taxon>
        <taxon>Myrtaceae</taxon>
        <taxon>Myrtoideae</taxon>
        <taxon>Eucalypteae</taxon>
        <taxon>Eucalyptus</taxon>
    </lineage>
</organism>
<dbReference type="AlphaFoldDB" id="A0ABD3LEU6"/>
<dbReference type="InterPro" id="IPR011009">
    <property type="entry name" value="Kinase-like_dom_sf"/>
</dbReference>
<dbReference type="Proteomes" id="UP001634007">
    <property type="component" value="Unassembled WGS sequence"/>
</dbReference>
<dbReference type="SUPFAM" id="SSF56112">
    <property type="entry name" value="Protein kinase-like (PK-like)"/>
    <property type="match status" value="1"/>
</dbReference>
<dbReference type="InterPro" id="IPR053059">
    <property type="entry name" value="Inactive_SerThr-Kinase_ABA"/>
</dbReference>
<dbReference type="EMBL" id="JBJKBG010000002">
    <property type="protein sequence ID" value="KAL3750340.1"/>
    <property type="molecule type" value="Genomic_DNA"/>
</dbReference>
<reference evidence="3 4" key="1">
    <citation type="submission" date="2024-11" db="EMBL/GenBank/DDBJ databases">
        <title>Chromosome-level genome assembly of Eucalyptus globulus Labill. provides insights into its genome evolution.</title>
        <authorList>
            <person name="Li X."/>
        </authorList>
    </citation>
    <scope>NUCLEOTIDE SEQUENCE [LARGE SCALE GENOMIC DNA]</scope>
    <source>
        <strain evidence="3">CL2024</strain>
        <tissue evidence="3">Fresh tender leaves</tissue>
    </source>
</reference>
<sequence length="664" mass="72865">MQMIRLIICLFVVNALAQSDLEAKGIQKDRSGQVLDSYDSKSLASDGCPQNWHHGAFSEGHVTTTFFLVVGLIGKFSFVAVSGLIMFQNLSVSKSQSTGIVSEVSSGLDQLKYLDLHGNGFSGDVTKLLSVFVSLMYYQNVSSNSLVGELFLHDGTTHIKSLEVFDASNNRLVDEVPSFNFVVSSDSLAQKQPVVRFFAASAVTGEFYNLVYLGQFSRGPLPQVLGTYPELKVIGLSFNQLSGTLFPSLFSSTKFNDLNLCGSLPWEINRFRNLVYLDLPPNYFEGGLPNNLLDELQGFNVSYNNFSGNVPENSRRFPDSPLHPGNSLLVSPYAPKSPEGLPDRTELPLLQMVGGAYMIALLCFLISSSRKKKEGEDLKENIWKTGHSLEDIGAPLSSVTSNPDQLPYAQMGFSPQSESNSSVAKVNVDLSYVERIEELVSSPRSLSSSSNPLPSNEPNVLKVAGELLCAPAEVTGGSCHETSCKATLHPGHVLVVKWLRKGIAKGRKDFTREVKKLGSIKLPNLFPIQGYYGGEHLQVHGTRLKGFATKTDPRKLSPSSLDTRLRITVYVVCCLNFLHNKKGLPHSNLKSTNILLEAQDLNALVTDYSLHRLMMLSGTTKQVLSHPKSYKDGVTRPSFLLKYAASNYIQSSLPKVPSIALLFY</sequence>
<feature type="chain" id="PRO_5044780500" description="Protein kinase domain-containing protein" evidence="1">
    <location>
        <begin position="18"/>
        <end position="664"/>
    </location>
</feature>
<accession>A0ABD3LEU6</accession>
<evidence type="ECO:0000313" key="4">
    <source>
        <dbReference type="Proteomes" id="UP001634007"/>
    </source>
</evidence>
<evidence type="ECO:0000313" key="3">
    <source>
        <dbReference type="EMBL" id="KAL3750340.1"/>
    </source>
</evidence>
<dbReference type="PROSITE" id="PS50011">
    <property type="entry name" value="PROTEIN_KINASE_DOM"/>
    <property type="match status" value="1"/>
</dbReference>
<protein>
    <recommendedName>
        <fullName evidence="2">Protein kinase domain-containing protein</fullName>
    </recommendedName>
</protein>
<dbReference type="PANTHER" id="PTHR48003">
    <property type="entry name" value="OS07G0626500 PROTEIN"/>
    <property type="match status" value="1"/>
</dbReference>
<name>A0ABD3LEU6_EUCGL</name>
<comment type="caution">
    <text evidence="3">The sequence shown here is derived from an EMBL/GenBank/DDBJ whole genome shotgun (WGS) entry which is preliminary data.</text>
</comment>
<proteinExistence type="predicted"/>
<dbReference type="InterPro" id="IPR032675">
    <property type="entry name" value="LRR_dom_sf"/>
</dbReference>
<keyword evidence="4" id="KW-1185">Reference proteome</keyword>
<dbReference type="SUPFAM" id="SSF52047">
    <property type="entry name" value="RNI-like"/>
    <property type="match status" value="1"/>
</dbReference>
<feature type="domain" description="Protein kinase" evidence="2">
    <location>
        <begin position="469"/>
        <end position="664"/>
    </location>
</feature>